<proteinExistence type="inferred from homology"/>
<accession>A0AAW1RRG3</accession>
<evidence type="ECO:0000256" key="5">
    <source>
        <dbReference type="ARBA" id="ARBA00048036"/>
    </source>
</evidence>
<dbReference type="SFLD" id="SFLDS00003">
    <property type="entry name" value="Haloacid_Dehalogenase"/>
    <property type="match status" value="1"/>
</dbReference>
<evidence type="ECO:0000256" key="6">
    <source>
        <dbReference type="RuleBase" id="RU368007"/>
    </source>
</evidence>
<dbReference type="Gene3D" id="3.90.1070.10">
    <property type="match status" value="1"/>
</dbReference>
<comment type="similarity">
    <text evidence="3 6">Belongs to the sucrose phosphatase family.</text>
</comment>
<comment type="subunit">
    <text evidence="6">Homodimer.</text>
</comment>
<dbReference type="SFLD" id="SFLDG01141">
    <property type="entry name" value="C2.B.1:_Sucrose_Phosphatase_Li"/>
    <property type="match status" value="1"/>
</dbReference>
<evidence type="ECO:0000256" key="1">
    <source>
        <dbReference type="ARBA" id="ARBA00001946"/>
    </source>
</evidence>
<evidence type="ECO:0000313" key="8">
    <source>
        <dbReference type="EMBL" id="KAK9836185.1"/>
    </source>
</evidence>
<keyword evidence="6" id="KW-0460">Magnesium</keyword>
<dbReference type="InterPro" id="IPR012847">
    <property type="entry name" value="Sucrose_phosphatase_pln/cyn"/>
</dbReference>
<comment type="caution">
    <text evidence="8">The sequence shown here is derived from an EMBL/GenBank/DDBJ whole genome shotgun (WGS) entry which is preliminary data.</text>
</comment>
<dbReference type="PANTHER" id="PTHR46521:SF4">
    <property type="entry name" value="SUCROSE-PHOSPHATASE 2-RELATED"/>
    <property type="match status" value="1"/>
</dbReference>
<dbReference type="EC" id="3.1.3.24" evidence="6"/>
<dbReference type="InterPro" id="IPR051518">
    <property type="entry name" value="Sucrose_Phosphatase"/>
</dbReference>
<dbReference type="GO" id="GO:0005986">
    <property type="term" value="P:sucrose biosynthetic process"/>
    <property type="evidence" value="ECO:0007669"/>
    <property type="project" value="UniProtKB-UniRule"/>
</dbReference>
<evidence type="ECO:0000256" key="3">
    <source>
        <dbReference type="ARBA" id="ARBA00007211"/>
    </source>
</evidence>
<dbReference type="InterPro" id="IPR023214">
    <property type="entry name" value="HAD_sf"/>
</dbReference>
<dbReference type="PANTHER" id="PTHR46521">
    <property type="entry name" value="SUCROSE-PHOSPHATASE 2-RELATED"/>
    <property type="match status" value="1"/>
</dbReference>
<dbReference type="InterPro" id="IPR036412">
    <property type="entry name" value="HAD-like_sf"/>
</dbReference>
<comment type="cofactor">
    <cofactor evidence="1 6">
        <name>Mg(2+)</name>
        <dbReference type="ChEBI" id="CHEBI:18420"/>
    </cofactor>
</comment>
<name>A0AAW1RRG3_9CHLO</name>
<dbReference type="NCBIfam" id="TIGR01482">
    <property type="entry name" value="SPP-subfamily"/>
    <property type="match status" value="1"/>
</dbReference>
<sequence>MASSILSKPHRFILVSDLDWTMADHDDKDHKALNAFNELWRSKFAGDSLLVFSTGRSHALYSQLRKEVPLGTPDVLVCSVGTEIFFEASGSAPEPDRKWAAELDKGWDRAAAIHAAESFSQLRVQSESEQRPHKLSYHLSVKGAEGEAVVKQLEEKLAEAGVSAKVIYSGGMDVDILPKGASKGDGLRFLLREIEEASTAPKDGVMACGDSGNDIELFAVPGVRGCMVVNAHPELKAWCDVHPSPNLFQASRRCAGGIVEALEHFQLIPQ</sequence>
<organism evidence="8 9">
    <name type="scientific">Elliptochloris bilobata</name>
    <dbReference type="NCBI Taxonomy" id="381761"/>
    <lineage>
        <taxon>Eukaryota</taxon>
        <taxon>Viridiplantae</taxon>
        <taxon>Chlorophyta</taxon>
        <taxon>core chlorophytes</taxon>
        <taxon>Trebouxiophyceae</taxon>
        <taxon>Trebouxiophyceae incertae sedis</taxon>
        <taxon>Elliptochloris clade</taxon>
        <taxon>Elliptochloris</taxon>
    </lineage>
</organism>
<dbReference type="EMBL" id="JALJOU010000026">
    <property type="protein sequence ID" value="KAK9836185.1"/>
    <property type="molecule type" value="Genomic_DNA"/>
</dbReference>
<evidence type="ECO:0000259" key="7">
    <source>
        <dbReference type="Pfam" id="PF05116"/>
    </source>
</evidence>
<protein>
    <recommendedName>
        <fullName evidence="6">Sucrose-phosphatase</fullName>
        <ecNumber evidence="6">3.1.3.24</ecNumber>
    </recommendedName>
</protein>
<comment type="catalytic activity">
    <reaction evidence="5 6">
        <text>sucrose 6(F)-phosphate + H2O = sucrose + phosphate</text>
        <dbReference type="Rhea" id="RHEA:19289"/>
        <dbReference type="ChEBI" id="CHEBI:15377"/>
        <dbReference type="ChEBI" id="CHEBI:17992"/>
        <dbReference type="ChEBI" id="CHEBI:43474"/>
        <dbReference type="ChEBI" id="CHEBI:57723"/>
        <dbReference type="EC" id="3.1.3.24"/>
    </reaction>
</comment>
<evidence type="ECO:0000256" key="2">
    <source>
        <dbReference type="ARBA" id="ARBA00005070"/>
    </source>
</evidence>
<dbReference type="Pfam" id="PF05116">
    <property type="entry name" value="S6PP"/>
    <property type="match status" value="1"/>
</dbReference>
<comment type="pathway">
    <text evidence="2 6">Glycan biosynthesis; sucrose biosynthesis; sucrose from D-fructose 6-phosphate and UDP-alpha-D-glucose: step 2/2.</text>
</comment>
<dbReference type="SUPFAM" id="SSF56784">
    <property type="entry name" value="HAD-like"/>
    <property type="match status" value="1"/>
</dbReference>
<gene>
    <name evidence="8" type="ORF">WJX81_007533</name>
</gene>
<dbReference type="Proteomes" id="UP001445335">
    <property type="component" value="Unassembled WGS sequence"/>
</dbReference>
<dbReference type="InterPro" id="IPR006380">
    <property type="entry name" value="SPP-like_dom"/>
</dbReference>
<evidence type="ECO:0000256" key="4">
    <source>
        <dbReference type="ARBA" id="ARBA00022801"/>
    </source>
</evidence>
<dbReference type="AlphaFoldDB" id="A0AAW1RRG3"/>
<evidence type="ECO:0000313" key="9">
    <source>
        <dbReference type="Proteomes" id="UP001445335"/>
    </source>
</evidence>
<dbReference type="NCBIfam" id="TIGR01484">
    <property type="entry name" value="HAD-SF-IIB"/>
    <property type="match status" value="1"/>
</dbReference>
<keyword evidence="9" id="KW-1185">Reference proteome</keyword>
<reference evidence="8 9" key="1">
    <citation type="journal article" date="2024" name="Nat. Commun.">
        <title>Phylogenomics reveals the evolutionary origins of lichenization in chlorophyte algae.</title>
        <authorList>
            <person name="Puginier C."/>
            <person name="Libourel C."/>
            <person name="Otte J."/>
            <person name="Skaloud P."/>
            <person name="Haon M."/>
            <person name="Grisel S."/>
            <person name="Petersen M."/>
            <person name="Berrin J.G."/>
            <person name="Delaux P.M."/>
            <person name="Dal Grande F."/>
            <person name="Keller J."/>
        </authorList>
    </citation>
    <scope>NUCLEOTIDE SEQUENCE [LARGE SCALE GENOMIC DNA]</scope>
    <source>
        <strain evidence="8 9">SAG 245.80</strain>
    </source>
</reference>
<dbReference type="GO" id="GO:0000287">
    <property type="term" value="F:magnesium ion binding"/>
    <property type="evidence" value="ECO:0007669"/>
    <property type="project" value="UniProtKB-UniRule"/>
</dbReference>
<dbReference type="SFLD" id="SFLDG01140">
    <property type="entry name" value="C2.B:_Phosphomannomutase_and_P"/>
    <property type="match status" value="1"/>
</dbReference>
<dbReference type="Gene3D" id="3.40.50.1000">
    <property type="entry name" value="HAD superfamily/HAD-like"/>
    <property type="match status" value="1"/>
</dbReference>
<feature type="domain" description="Sucrose phosphatase-like" evidence="7">
    <location>
        <begin position="11"/>
        <end position="266"/>
    </location>
</feature>
<keyword evidence="4 6" id="KW-0378">Hydrolase</keyword>
<dbReference type="GO" id="GO:0050307">
    <property type="term" value="F:sucrose-phosphate phosphatase activity"/>
    <property type="evidence" value="ECO:0007669"/>
    <property type="project" value="UniProtKB-UniRule"/>
</dbReference>
<dbReference type="NCBIfam" id="TIGR01485">
    <property type="entry name" value="SPP_plant-cyano"/>
    <property type="match status" value="1"/>
</dbReference>
<comment type="function">
    <text evidence="6">Catalyzes the final step of sucrose synthesis.</text>
</comment>
<dbReference type="InterPro" id="IPR006379">
    <property type="entry name" value="HAD-SF_hydro_IIB"/>
</dbReference>